<dbReference type="KEGG" id="bcai:K788_0004977"/>
<keyword evidence="1" id="KW-0614">Plasmid</keyword>
<dbReference type="AlphaFoldDB" id="A0A0P0RL75"/>
<proteinExistence type="predicted"/>
<evidence type="ECO:0000313" key="1">
    <source>
        <dbReference type="EMBL" id="ALL69548.1"/>
    </source>
</evidence>
<protein>
    <submittedName>
        <fullName evidence="1">Uncharacterized protein</fullName>
    </submittedName>
</protein>
<geneLocation type="plasmid" evidence="2"/>
<reference evidence="1 2" key="1">
    <citation type="journal article" date="2014" name="Genome Announc.">
        <title>Draft Genome Sequence of the Haloacid-Degrading Burkholderia caribensis Strain MBA4.</title>
        <authorList>
            <person name="Pan Y."/>
            <person name="Kong K.F."/>
            <person name="Tsang J.S."/>
        </authorList>
    </citation>
    <scope>NUCLEOTIDE SEQUENCE [LARGE SCALE GENOMIC DNA]</scope>
    <source>
        <strain evidence="1 2">MBA4</strain>
        <plasmid evidence="2">Plasmid</plasmid>
    </source>
</reference>
<evidence type="ECO:0000313" key="2">
    <source>
        <dbReference type="Proteomes" id="UP000019146"/>
    </source>
</evidence>
<accession>A0A0P0RL75</accession>
<gene>
    <name evidence="1" type="ORF">K788_0004977</name>
</gene>
<name>A0A0P0RL75_9BURK</name>
<organism evidence="1 2">
    <name type="scientific">Paraburkholderia caribensis MBA4</name>
    <dbReference type="NCBI Taxonomy" id="1323664"/>
    <lineage>
        <taxon>Bacteria</taxon>
        <taxon>Pseudomonadati</taxon>
        <taxon>Pseudomonadota</taxon>
        <taxon>Betaproteobacteria</taxon>
        <taxon>Burkholderiales</taxon>
        <taxon>Burkholderiaceae</taxon>
        <taxon>Paraburkholderia</taxon>
    </lineage>
</organism>
<dbReference type="Proteomes" id="UP000019146">
    <property type="component" value="Plasmid unnamed"/>
</dbReference>
<dbReference type="EMBL" id="CP012748">
    <property type="protein sequence ID" value="ALL69548.1"/>
    <property type="molecule type" value="Genomic_DNA"/>
</dbReference>
<sequence length="40" mass="4365">MAISIRIPLNGILADVLAETQTVVSKRLESAGAHTIQYFH</sequence>